<dbReference type="InterPro" id="IPR039425">
    <property type="entry name" value="RNA_pol_sigma-70-like"/>
</dbReference>
<keyword evidence="5" id="KW-0804">Transcription</keyword>
<dbReference type="EMBL" id="PDEA01000001">
    <property type="protein sequence ID" value="PEH88479.1"/>
    <property type="molecule type" value="Genomic_DNA"/>
</dbReference>
<organism evidence="8 9">
    <name type="scientific">Comamonas terrigena</name>
    <dbReference type="NCBI Taxonomy" id="32013"/>
    <lineage>
        <taxon>Bacteria</taxon>
        <taxon>Pseudomonadati</taxon>
        <taxon>Pseudomonadota</taxon>
        <taxon>Betaproteobacteria</taxon>
        <taxon>Burkholderiales</taxon>
        <taxon>Comamonadaceae</taxon>
        <taxon>Comamonas</taxon>
    </lineage>
</organism>
<accession>A0A2A7USZ6</accession>
<dbReference type="InterPro" id="IPR013324">
    <property type="entry name" value="RNA_pol_sigma_r3/r4-like"/>
</dbReference>
<dbReference type="Gene3D" id="1.10.10.10">
    <property type="entry name" value="Winged helix-like DNA-binding domain superfamily/Winged helix DNA-binding domain"/>
    <property type="match status" value="1"/>
</dbReference>
<dbReference type="InterPro" id="IPR013249">
    <property type="entry name" value="RNA_pol_sigma70_r4_t2"/>
</dbReference>
<comment type="similarity">
    <text evidence="1">Belongs to the sigma-70 factor family. ECF subfamily.</text>
</comment>
<evidence type="ECO:0000313" key="9">
    <source>
        <dbReference type="Proteomes" id="UP000220246"/>
    </source>
</evidence>
<keyword evidence="3" id="KW-0731">Sigma factor</keyword>
<comment type="caution">
    <text evidence="8">The sequence shown here is derived from an EMBL/GenBank/DDBJ whole genome shotgun (WGS) entry which is preliminary data.</text>
</comment>
<dbReference type="Pfam" id="PF04542">
    <property type="entry name" value="Sigma70_r2"/>
    <property type="match status" value="1"/>
</dbReference>
<dbReference type="Pfam" id="PF08281">
    <property type="entry name" value="Sigma70_r4_2"/>
    <property type="match status" value="1"/>
</dbReference>
<evidence type="ECO:0000256" key="1">
    <source>
        <dbReference type="ARBA" id="ARBA00010641"/>
    </source>
</evidence>
<dbReference type="SUPFAM" id="SSF88946">
    <property type="entry name" value="Sigma2 domain of RNA polymerase sigma factors"/>
    <property type="match status" value="1"/>
</dbReference>
<dbReference type="GO" id="GO:0016987">
    <property type="term" value="F:sigma factor activity"/>
    <property type="evidence" value="ECO:0007669"/>
    <property type="project" value="UniProtKB-KW"/>
</dbReference>
<gene>
    <name evidence="8" type="ORF">CRM82_07565</name>
</gene>
<dbReference type="InterPro" id="IPR036388">
    <property type="entry name" value="WH-like_DNA-bd_sf"/>
</dbReference>
<keyword evidence="2" id="KW-0805">Transcription regulation</keyword>
<dbReference type="GO" id="GO:0003677">
    <property type="term" value="F:DNA binding"/>
    <property type="evidence" value="ECO:0007669"/>
    <property type="project" value="UniProtKB-KW"/>
</dbReference>
<dbReference type="GeneID" id="80800453"/>
<feature type="domain" description="RNA polymerase sigma-70 region 2" evidence="6">
    <location>
        <begin position="39"/>
        <end position="100"/>
    </location>
</feature>
<dbReference type="PANTHER" id="PTHR43133:SF8">
    <property type="entry name" value="RNA POLYMERASE SIGMA FACTOR HI_1459-RELATED"/>
    <property type="match status" value="1"/>
</dbReference>
<reference evidence="9" key="1">
    <citation type="submission" date="2017-09" db="EMBL/GenBank/DDBJ databases">
        <title>FDA dAtabase for Regulatory Grade micrObial Sequences (FDA-ARGOS): Supporting development and validation of Infectious Disease Dx tests.</title>
        <authorList>
            <person name="Minogue T."/>
            <person name="Wolcott M."/>
            <person name="Wasieloski L."/>
            <person name="Aguilar W."/>
            <person name="Moore D."/>
            <person name="Tallon L."/>
            <person name="Sadzewicz L."/>
            <person name="Ott S."/>
            <person name="Zhao X."/>
            <person name="Nagaraj S."/>
            <person name="Vavikolanu K."/>
            <person name="Aluvathingal J."/>
            <person name="Nadendla S."/>
            <person name="Sichtig H."/>
        </authorList>
    </citation>
    <scope>NUCLEOTIDE SEQUENCE [LARGE SCALE GENOMIC DNA]</scope>
    <source>
        <strain evidence="9">FDAARGOS_394</strain>
    </source>
</reference>
<keyword evidence="4" id="KW-0238">DNA-binding</keyword>
<dbReference type="InterPro" id="IPR014284">
    <property type="entry name" value="RNA_pol_sigma-70_dom"/>
</dbReference>
<dbReference type="CDD" id="cd06171">
    <property type="entry name" value="Sigma70_r4"/>
    <property type="match status" value="1"/>
</dbReference>
<dbReference type="OrthoDB" id="9782108at2"/>
<dbReference type="GO" id="GO:0006352">
    <property type="term" value="P:DNA-templated transcription initiation"/>
    <property type="evidence" value="ECO:0007669"/>
    <property type="project" value="InterPro"/>
</dbReference>
<evidence type="ECO:0000313" key="8">
    <source>
        <dbReference type="EMBL" id="PEH88479.1"/>
    </source>
</evidence>
<dbReference type="Proteomes" id="UP000220246">
    <property type="component" value="Unassembled WGS sequence"/>
</dbReference>
<evidence type="ECO:0000256" key="3">
    <source>
        <dbReference type="ARBA" id="ARBA00023082"/>
    </source>
</evidence>
<sequence>MDLGIHHRHWGDGAIRNGDGSLAHTPQAADTHLHGVVLLHGPRLYRFIYQKIGHVADAQDLVQQTFLEAHRALSSFKGDSELSTWLYGIAKNLVRNYLTRSPHRRFDFCSDELLMEEQDGGPSPMDVLDQGQQLRALTLAMSEIPEHMRQLVWMVVVDELSYEEAAAALNIPKGTVRSRLSRARSALRARMPEPVAVA</sequence>
<dbReference type="SUPFAM" id="SSF88659">
    <property type="entry name" value="Sigma3 and sigma4 domains of RNA polymerase sigma factors"/>
    <property type="match status" value="1"/>
</dbReference>
<feature type="domain" description="RNA polymerase sigma factor 70 region 4 type 2" evidence="7">
    <location>
        <begin position="135"/>
        <end position="187"/>
    </location>
</feature>
<dbReference type="NCBIfam" id="TIGR02937">
    <property type="entry name" value="sigma70-ECF"/>
    <property type="match status" value="1"/>
</dbReference>
<dbReference type="RefSeq" id="WP_083520552.1">
    <property type="nucleotide sequence ID" value="NZ_DALZQJ010000020.1"/>
</dbReference>
<dbReference type="InterPro" id="IPR007627">
    <property type="entry name" value="RNA_pol_sigma70_r2"/>
</dbReference>
<evidence type="ECO:0000256" key="5">
    <source>
        <dbReference type="ARBA" id="ARBA00023163"/>
    </source>
</evidence>
<evidence type="ECO:0000256" key="2">
    <source>
        <dbReference type="ARBA" id="ARBA00023015"/>
    </source>
</evidence>
<name>A0A2A7USZ6_COMTR</name>
<dbReference type="AlphaFoldDB" id="A0A2A7USZ6"/>
<evidence type="ECO:0000259" key="7">
    <source>
        <dbReference type="Pfam" id="PF08281"/>
    </source>
</evidence>
<proteinExistence type="inferred from homology"/>
<keyword evidence="9" id="KW-1185">Reference proteome</keyword>
<dbReference type="STRING" id="1219032.GCA_001515545_03089"/>
<evidence type="ECO:0000259" key="6">
    <source>
        <dbReference type="Pfam" id="PF04542"/>
    </source>
</evidence>
<protein>
    <submittedName>
        <fullName evidence="8">RNA polymerase sigma factor</fullName>
    </submittedName>
</protein>
<evidence type="ECO:0000256" key="4">
    <source>
        <dbReference type="ARBA" id="ARBA00023125"/>
    </source>
</evidence>
<dbReference type="InterPro" id="IPR013325">
    <property type="entry name" value="RNA_pol_sigma_r2"/>
</dbReference>
<dbReference type="PANTHER" id="PTHR43133">
    <property type="entry name" value="RNA POLYMERASE ECF-TYPE SIGMA FACTO"/>
    <property type="match status" value="1"/>
</dbReference>
<dbReference type="Gene3D" id="1.10.1740.10">
    <property type="match status" value="1"/>
</dbReference>